<dbReference type="GO" id="GO:0005829">
    <property type="term" value="C:cytosol"/>
    <property type="evidence" value="ECO:0007669"/>
    <property type="project" value="TreeGrafter"/>
</dbReference>
<dbReference type="CDD" id="cd01741">
    <property type="entry name" value="GATase1_1"/>
    <property type="match status" value="1"/>
</dbReference>
<reference evidence="3 4" key="1">
    <citation type="submission" date="2018-05" db="EMBL/GenBank/DDBJ databases">
        <title>Acuticoccus sediminis sp. nov., isolated from deep-sea sediment of Indian Ocean.</title>
        <authorList>
            <person name="Liu X."/>
            <person name="Lai Q."/>
            <person name="Du Y."/>
            <person name="Sun F."/>
            <person name="Zhang X."/>
            <person name="Wang S."/>
            <person name="Shao Z."/>
        </authorList>
    </citation>
    <scope>NUCLEOTIDE SEQUENCE [LARGE SCALE GENOMIC DNA]</scope>
    <source>
        <strain evidence="3 4">PTG4-2</strain>
    </source>
</reference>
<dbReference type="InterPro" id="IPR044992">
    <property type="entry name" value="ChyE-like"/>
</dbReference>
<dbReference type="AlphaFoldDB" id="A0A8B2NMP1"/>
<sequence>MAAPPAERPILTVLHQAHSTPGRVGQALVARGYKLDIRRPALGDQLPETTEEHAGVLIFGGPMSANDTDAFVKKEIDFINVPLREGTPFLGICLGGQMLAKTIGGTVGPHPEGQVEIGYYDITPTASGEALMEWPRKVYQWHREGFKTPRGTDLLASGHHYEEQAFRVGRNAYGIQFHPELTLAMMHRWTTRAAERMKLPGARQRGDHFAGRAVYDGPVRAWLHNFLDLWLASGSARATQSTVRDTEASDAPPGTETNPRRCAIA</sequence>
<dbReference type="PANTHER" id="PTHR42695">
    <property type="entry name" value="GLUTAMINE AMIDOTRANSFERASE YLR126C-RELATED"/>
    <property type="match status" value="1"/>
</dbReference>
<dbReference type="NCBIfam" id="NF005072">
    <property type="entry name" value="PRK06490.1"/>
    <property type="match status" value="1"/>
</dbReference>
<dbReference type="OrthoDB" id="9794816at2"/>
<dbReference type="EMBL" id="QHHQ01000005">
    <property type="protein sequence ID" value="RAH99438.1"/>
    <property type="molecule type" value="Genomic_DNA"/>
</dbReference>
<protein>
    <submittedName>
        <fullName evidence="3">Glutamine amidotransferase</fullName>
    </submittedName>
</protein>
<dbReference type="Proteomes" id="UP000249590">
    <property type="component" value="Unassembled WGS sequence"/>
</dbReference>
<dbReference type="InterPro" id="IPR017926">
    <property type="entry name" value="GATASE"/>
</dbReference>
<dbReference type="InterPro" id="IPR029062">
    <property type="entry name" value="Class_I_gatase-like"/>
</dbReference>
<evidence type="ECO:0000259" key="2">
    <source>
        <dbReference type="Pfam" id="PF00117"/>
    </source>
</evidence>
<dbReference type="PANTHER" id="PTHR42695:SF5">
    <property type="entry name" value="GLUTAMINE AMIDOTRANSFERASE YLR126C-RELATED"/>
    <property type="match status" value="1"/>
</dbReference>
<dbReference type="PRINTS" id="PR00096">
    <property type="entry name" value="GATASE"/>
</dbReference>
<accession>A0A8B2NMP1</accession>
<keyword evidence="3" id="KW-0808">Transferase</keyword>
<dbReference type="Pfam" id="PF00117">
    <property type="entry name" value="GATase"/>
    <property type="match status" value="1"/>
</dbReference>
<dbReference type="SUPFAM" id="SSF52317">
    <property type="entry name" value="Class I glutamine amidotransferase-like"/>
    <property type="match status" value="1"/>
</dbReference>
<organism evidence="3 4">
    <name type="scientific">Acuticoccus sediminis</name>
    <dbReference type="NCBI Taxonomy" id="2184697"/>
    <lineage>
        <taxon>Bacteria</taxon>
        <taxon>Pseudomonadati</taxon>
        <taxon>Pseudomonadota</taxon>
        <taxon>Alphaproteobacteria</taxon>
        <taxon>Hyphomicrobiales</taxon>
        <taxon>Amorphaceae</taxon>
        <taxon>Acuticoccus</taxon>
    </lineage>
</organism>
<evidence type="ECO:0000313" key="3">
    <source>
        <dbReference type="EMBL" id="RAH99438.1"/>
    </source>
</evidence>
<keyword evidence="3" id="KW-0315">Glutamine amidotransferase</keyword>
<dbReference type="GO" id="GO:0016740">
    <property type="term" value="F:transferase activity"/>
    <property type="evidence" value="ECO:0007669"/>
    <property type="project" value="UniProtKB-KW"/>
</dbReference>
<evidence type="ECO:0000256" key="1">
    <source>
        <dbReference type="SAM" id="MobiDB-lite"/>
    </source>
</evidence>
<name>A0A8B2NMP1_9HYPH</name>
<proteinExistence type="predicted"/>
<feature type="domain" description="Glutamine amidotransferase" evidence="2">
    <location>
        <begin position="26"/>
        <end position="183"/>
    </location>
</feature>
<dbReference type="Gene3D" id="3.40.50.880">
    <property type="match status" value="1"/>
</dbReference>
<feature type="region of interest" description="Disordered" evidence="1">
    <location>
        <begin position="240"/>
        <end position="265"/>
    </location>
</feature>
<gene>
    <name evidence="3" type="ORF">DLJ53_23235</name>
</gene>
<dbReference type="RefSeq" id="WP_111349638.1">
    <property type="nucleotide sequence ID" value="NZ_QHHQ01000005.1"/>
</dbReference>
<evidence type="ECO:0000313" key="4">
    <source>
        <dbReference type="Proteomes" id="UP000249590"/>
    </source>
</evidence>
<comment type="caution">
    <text evidence="3">The sequence shown here is derived from an EMBL/GenBank/DDBJ whole genome shotgun (WGS) entry which is preliminary data.</text>
</comment>
<dbReference type="PROSITE" id="PS51273">
    <property type="entry name" value="GATASE_TYPE_1"/>
    <property type="match status" value="1"/>
</dbReference>
<keyword evidence="4" id="KW-1185">Reference proteome</keyword>